<reference evidence="2 3" key="1">
    <citation type="submission" date="2021-06" db="EMBL/GenBank/DDBJ databases">
        <authorList>
            <person name="Sun Q."/>
            <person name="Li D."/>
        </authorList>
    </citation>
    <scope>NUCLEOTIDE SEQUENCE [LARGE SCALE GENOMIC DNA]</scope>
    <source>
        <strain evidence="2 3">MSJ-5</strain>
    </source>
</reference>
<evidence type="ECO:0000256" key="1">
    <source>
        <dbReference type="SAM" id="Phobius"/>
    </source>
</evidence>
<sequence length="456" mass="52168">MNSSYLDRYTIVQTFKENDFQKVFIGTDSRDNQAVVINTIYTEENDSIWDLVEQSYKDTFNHVLHFEKMEDQIVLVTKVEEGLSLNTYLNDFSPTFTERVNLIYQYLDGIRQYDLVPNNVKSILVDESQIIINKGKVSFDELIIFNENSFKSKNFEAVINNIVLVLKKLTSLQDINYEELPLYIKTMGFLDKLQRNNEIYNNINEIFNDLETLNIVSLPISNTQEDIITYNSTNLVGRKVGSINEDDIGKNDTHKKRLFTIVISTAGLIAIALAGVFVLKSIFPIDKATTSDVVNSPKDATDINANNPEKNKETGNIVTENNDEEVIGPNKNIDYLSEYIEKDFATSKYGDYSFKFSGENHNSHKIAINQGPIKANSQLLMWVKLDTPDEIKIAIEGYSNSKLSFQQSISHKPLYVNSWELIQLTLNKDIEDSINIIFNNIDSTVWVDKISIDMFK</sequence>
<keyword evidence="1" id="KW-0472">Membrane</keyword>
<organism evidence="2 3">
    <name type="scientific">Alkaliphilus flagellatus</name>
    <dbReference type="NCBI Taxonomy" id="2841507"/>
    <lineage>
        <taxon>Bacteria</taxon>
        <taxon>Bacillati</taxon>
        <taxon>Bacillota</taxon>
        <taxon>Clostridia</taxon>
        <taxon>Peptostreptococcales</taxon>
        <taxon>Natronincolaceae</taxon>
        <taxon>Alkaliphilus</taxon>
    </lineage>
</organism>
<dbReference type="RefSeq" id="WP_216416260.1">
    <property type="nucleotide sequence ID" value="NZ_JAHLQK010000003.1"/>
</dbReference>
<proteinExistence type="predicted"/>
<accession>A0ABS6G538</accession>
<feature type="transmembrane region" description="Helical" evidence="1">
    <location>
        <begin position="258"/>
        <end position="279"/>
    </location>
</feature>
<name>A0ABS6G538_9FIRM</name>
<dbReference type="EMBL" id="JAHLQK010000003">
    <property type="protein sequence ID" value="MBU5676471.1"/>
    <property type="molecule type" value="Genomic_DNA"/>
</dbReference>
<evidence type="ECO:0000313" key="2">
    <source>
        <dbReference type="EMBL" id="MBU5676471.1"/>
    </source>
</evidence>
<gene>
    <name evidence="2" type="ORF">KQI88_08585</name>
</gene>
<keyword evidence="3" id="KW-1185">Reference proteome</keyword>
<keyword evidence="1" id="KW-1133">Transmembrane helix</keyword>
<keyword evidence="1" id="KW-0812">Transmembrane</keyword>
<comment type="caution">
    <text evidence="2">The sequence shown here is derived from an EMBL/GenBank/DDBJ whole genome shotgun (WGS) entry which is preliminary data.</text>
</comment>
<protein>
    <submittedName>
        <fullName evidence="2">Uncharacterized protein</fullName>
    </submittedName>
</protein>
<dbReference type="Proteomes" id="UP000779508">
    <property type="component" value="Unassembled WGS sequence"/>
</dbReference>
<evidence type="ECO:0000313" key="3">
    <source>
        <dbReference type="Proteomes" id="UP000779508"/>
    </source>
</evidence>